<protein>
    <submittedName>
        <fullName evidence="2">Uncharacterized protein</fullName>
    </submittedName>
</protein>
<accession>A0ABR8KXI3</accession>
<keyword evidence="1" id="KW-1133">Transmembrane helix</keyword>
<proteinExistence type="predicted"/>
<evidence type="ECO:0000313" key="2">
    <source>
        <dbReference type="EMBL" id="MBD2842937.1"/>
    </source>
</evidence>
<dbReference type="Proteomes" id="UP000635384">
    <property type="component" value="Unassembled WGS sequence"/>
</dbReference>
<feature type="transmembrane region" description="Helical" evidence="1">
    <location>
        <begin position="38"/>
        <end position="56"/>
    </location>
</feature>
<keyword evidence="3" id="KW-1185">Reference proteome</keyword>
<gene>
    <name evidence="2" type="ORF">IB285_11810</name>
</gene>
<comment type="caution">
    <text evidence="2">The sequence shown here is derived from an EMBL/GenBank/DDBJ whole genome shotgun (WGS) entry which is preliminary data.</text>
</comment>
<evidence type="ECO:0000313" key="3">
    <source>
        <dbReference type="Proteomes" id="UP000635384"/>
    </source>
</evidence>
<dbReference type="RefSeq" id="WP_190788355.1">
    <property type="nucleotide sequence ID" value="NZ_JACXLC010000001.1"/>
</dbReference>
<evidence type="ECO:0000256" key="1">
    <source>
        <dbReference type="SAM" id="Phobius"/>
    </source>
</evidence>
<dbReference type="EMBL" id="JACXLC010000001">
    <property type="protein sequence ID" value="MBD2842937.1"/>
    <property type="molecule type" value="Genomic_DNA"/>
</dbReference>
<organism evidence="2 3">
    <name type="scientific">Erythrobacter rubeus</name>
    <dbReference type="NCBI Taxonomy" id="2760803"/>
    <lineage>
        <taxon>Bacteria</taxon>
        <taxon>Pseudomonadati</taxon>
        <taxon>Pseudomonadota</taxon>
        <taxon>Alphaproteobacteria</taxon>
        <taxon>Sphingomonadales</taxon>
        <taxon>Erythrobacteraceae</taxon>
        <taxon>Erythrobacter/Porphyrobacter group</taxon>
        <taxon>Erythrobacter</taxon>
    </lineage>
</organism>
<name>A0ABR8KXI3_9SPHN</name>
<sequence>MGSLHKFNPDKPRKLGQTEWTEGGMRLAPVKRVVESDWFLPAMLTLPVGAFVLVFFW</sequence>
<keyword evidence="1" id="KW-0472">Membrane</keyword>
<keyword evidence="1" id="KW-0812">Transmembrane</keyword>
<reference evidence="2 3" key="1">
    <citation type="submission" date="2020-09" db="EMBL/GenBank/DDBJ databases">
        <authorList>
            <person name="Yoon J.-W."/>
        </authorList>
    </citation>
    <scope>NUCLEOTIDE SEQUENCE [LARGE SCALE GENOMIC DNA]</scope>
    <source>
        <strain evidence="2 3">KMU-140</strain>
    </source>
</reference>